<keyword evidence="3" id="KW-0966">Cell projection</keyword>
<reference evidence="4" key="1">
    <citation type="submission" date="2016-10" db="EMBL/GenBank/DDBJ databases">
        <authorList>
            <person name="Varghese N."/>
            <person name="Submissions S."/>
        </authorList>
    </citation>
    <scope>NUCLEOTIDE SEQUENCE [LARGE SCALE GENOMIC DNA]</scope>
    <source>
        <strain evidence="4">DC30,IBRC 10041,KCTC 4046</strain>
    </source>
</reference>
<protein>
    <submittedName>
        <fullName evidence="3">Flagellin N-terminal-like domain-containing protein</fullName>
    </submittedName>
</protein>
<keyword evidence="3" id="KW-0282">Flagellum</keyword>
<organism evidence="3 4">
    <name type="scientific">Halopenitus persicus</name>
    <dbReference type="NCBI Taxonomy" id="1048396"/>
    <lineage>
        <taxon>Archaea</taxon>
        <taxon>Methanobacteriati</taxon>
        <taxon>Methanobacteriota</taxon>
        <taxon>Stenosarchaea group</taxon>
        <taxon>Halobacteria</taxon>
        <taxon>Halobacteriales</taxon>
        <taxon>Haloferacaceae</taxon>
        <taxon>Halopenitus</taxon>
    </lineage>
</organism>
<keyword evidence="3" id="KW-0969">Cilium</keyword>
<dbReference type="Proteomes" id="UP000199079">
    <property type="component" value="Unassembled WGS sequence"/>
</dbReference>
<evidence type="ECO:0000313" key="4">
    <source>
        <dbReference type="Proteomes" id="UP000199079"/>
    </source>
</evidence>
<accession>A0A1H3JT03</accession>
<dbReference type="InterPro" id="IPR012859">
    <property type="entry name" value="Pilin_N_archaeal"/>
</dbReference>
<dbReference type="PANTHER" id="PTHR38138">
    <property type="entry name" value="VNG6441H"/>
    <property type="match status" value="1"/>
</dbReference>
<dbReference type="NCBIfam" id="TIGR02537">
    <property type="entry name" value="arch_flag_Nterm"/>
    <property type="match status" value="1"/>
</dbReference>
<evidence type="ECO:0000313" key="3">
    <source>
        <dbReference type="EMBL" id="SDY43052.1"/>
    </source>
</evidence>
<gene>
    <name evidence="3" type="ORF">SAMN05216564_105132</name>
</gene>
<keyword evidence="1" id="KW-0812">Transmembrane</keyword>
<feature type="domain" description="Archaeal Type IV pilin N-terminal" evidence="2">
    <location>
        <begin position="18"/>
        <end position="96"/>
    </location>
</feature>
<dbReference type="AlphaFoldDB" id="A0A1H3JT03"/>
<feature type="transmembrane region" description="Helical" evidence="1">
    <location>
        <begin position="20"/>
        <end position="45"/>
    </location>
</feature>
<name>A0A1H3JT03_9EURY</name>
<evidence type="ECO:0000256" key="1">
    <source>
        <dbReference type="SAM" id="Phobius"/>
    </source>
</evidence>
<keyword evidence="1" id="KW-0472">Membrane</keyword>
<dbReference type="PANTHER" id="PTHR38138:SF1">
    <property type="entry name" value="ARCHAEAL TYPE IV PILIN N-TERMINAL DOMAIN-CONTAINING PROTEIN"/>
    <property type="match status" value="1"/>
</dbReference>
<dbReference type="EMBL" id="FNPC01000005">
    <property type="protein sequence ID" value="SDY43052.1"/>
    <property type="molecule type" value="Genomic_DNA"/>
</dbReference>
<dbReference type="InterPro" id="IPR013373">
    <property type="entry name" value="Flagellin/pilin_N_arc"/>
</dbReference>
<keyword evidence="1" id="KW-1133">Transmembrane helix</keyword>
<sequence length="175" mass="18256">MVGVRQPMNLKQLFADDRAVSPVIGVILMVAITVILAAVIGTFVLGMGDDLQNNQPTASFDMDFDTTQTPDAVTISHAGGDTISEDDSLTVAVTSDKRLDDSDSHVADGTAWGDISDPYSWDTTGGVGAGSSQTLYLYKDDSGTSNAEWSGETVSVNWESADGSSSAQLASQTAP</sequence>
<dbReference type="Pfam" id="PF07790">
    <property type="entry name" value="Pilin_N"/>
    <property type="match status" value="1"/>
</dbReference>
<evidence type="ECO:0000259" key="2">
    <source>
        <dbReference type="Pfam" id="PF07790"/>
    </source>
</evidence>
<proteinExistence type="predicted"/>
<keyword evidence="4" id="KW-1185">Reference proteome</keyword>